<dbReference type="PANTHER" id="PTHR11048">
    <property type="entry name" value="PRENYLTRANSFERASES"/>
    <property type="match status" value="1"/>
</dbReference>
<dbReference type="InParanoid" id="K5VBN5"/>
<feature type="transmembrane region" description="Helical" evidence="8">
    <location>
        <begin position="224"/>
        <end position="246"/>
    </location>
</feature>
<comment type="cofactor">
    <cofactor evidence="1">
        <name>Mg(2+)</name>
        <dbReference type="ChEBI" id="CHEBI:18420"/>
    </cofactor>
</comment>
<protein>
    <submittedName>
        <fullName evidence="9">Uncharacterized protein</fullName>
    </submittedName>
</protein>
<keyword evidence="4" id="KW-0808">Transferase</keyword>
<keyword evidence="5 8" id="KW-0812">Transmembrane</keyword>
<dbReference type="InterPro" id="IPR044878">
    <property type="entry name" value="UbiA_sf"/>
</dbReference>
<keyword evidence="10" id="KW-1185">Reference proteome</keyword>
<evidence type="ECO:0000256" key="5">
    <source>
        <dbReference type="ARBA" id="ARBA00022692"/>
    </source>
</evidence>
<reference evidence="9 10" key="1">
    <citation type="journal article" date="2012" name="BMC Genomics">
        <title>Comparative genomics of the white-rot fungi, Phanerochaete carnosa and P. chrysosporium, to elucidate the genetic basis of the distinct wood types they colonize.</title>
        <authorList>
            <person name="Suzuki H."/>
            <person name="MacDonald J."/>
            <person name="Syed K."/>
            <person name="Salamov A."/>
            <person name="Hori C."/>
            <person name="Aerts A."/>
            <person name="Henrissat B."/>
            <person name="Wiebenga A."/>
            <person name="vanKuyk P.A."/>
            <person name="Barry K."/>
            <person name="Lindquist E."/>
            <person name="LaButti K."/>
            <person name="Lapidus A."/>
            <person name="Lucas S."/>
            <person name="Coutinho P."/>
            <person name="Gong Y."/>
            <person name="Samejima M."/>
            <person name="Mahadevan R."/>
            <person name="Abou-Zaid M."/>
            <person name="de Vries R.P."/>
            <person name="Igarashi K."/>
            <person name="Yadav J.S."/>
            <person name="Grigoriev I.V."/>
            <person name="Master E.R."/>
        </authorList>
    </citation>
    <scope>NUCLEOTIDE SEQUENCE [LARGE SCALE GENOMIC DNA]</scope>
    <source>
        <strain evidence="9 10">HHB-10118-sp</strain>
    </source>
</reference>
<dbReference type="HOGENOM" id="CLU_034879_3_0_1"/>
<evidence type="ECO:0000256" key="8">
    <source>
        <dbReference type="SAM" id="Phobius"/>
    </source>
</evidence>
<dbReference type="OrthoDB" id="18170at2759"/>
<gene>
    <name evidence="9" type="ORF">PHACADRAFT_85003</name>
</gene>
<evidence type="ECO:0000313" key="10">
    <source>
        <dbReference type="Proteomes" id="UP000008370"/>
    </source>
</evidence>
<dbReference type="PANTHER" id="PTHR11048:SF28">
    <property type="entry name" value="4-HYDROXYBENZOATE POLYPRENYLTRANSFERASE, MITOCHONDRIAL"/>
    <property type="match status" value="1"/>
</dbReference>
<feature type="transmembrane region" description="Helical" evidence="8">
    <location>
        <begin position="151"/>
        <end position="169"/>
    </location>
</feature>
<feature type="transmembrane region" description="Helical" evidence="8">
    <location>
        <begin position="283"/>
        <end position="304"/>
    </location>
</feature>
<dbReference type="EMBL" id="JH930468">
    <property type="protein sequence ID" value="EKM60306.1"/>
    <property type="molecule type" value="Genomic_DNA"/>
</dbReference>
<dbReference type="Pfam" id="PF01040">
    <property type="entry name" value="UbiA"/>
    <property type="match status" value="1"/>
</dbReference>
<evidence type="ECO:0000256" key="6">
    <source>
        <dbReference type="ARBA" id="ARBA00022989"/>
    </source>
</evidence>
<feature type="transmembrane region" description="Helical" evidence="8">
    <location>
        <begin position="96"/>
        <end position="121"/>
    </location>
</feature>
<organism evidence="9 10">
    <name type="scientific">Phanerochaete carnosa (strain HHB-10118-sp)</name>
    <name type="common">White-rot fungus</name>
    <name type="synonym">Peniophora carnosa</name>
    <dbReference type="NCBI Taxonomy" id="650164"/>
    <lineage>
        <taxon>Eukaryota</taxon>
        <taxon>Fungi</taxon>
        <taxon>Dikarya</taxon>
        <taxon>Basidiomycota</taxon>
        <taxon>Agaricomycotina</taxon>
        <taxon>Agaricomycetes</taxon>
        <taxon>Polyporales</taxon>
        <taxon>Phanerochaetaceae</taxon>
        <taxon>Phanerochaete</taxon>
    </lineage>
</organism>
<feature type="transmembrane region" description="Helical" evidence="8">
    <location>
        <begin position="253"/>
        <end position="271"/>
    </location>
</feature>
<name>K5VBN5_PHACS</name>
<dbReference type="GO" id="GO:0005886">
    <property type="term" value="C:plasma membrane"/>
    <property type="evidence" value="ECO:0007669"/>
    <property type="project" value="TreeGrafter"/>
</dbReference>
<sequence>MYPEKNKGDSAASAAGRAYELVRLTRLHKFPFGSLLVFWPYGWGLAMAACNLHSPRYIVFKHAVIFMLVATLYHSAFCIWNDMCDRDLDGRVDRPLVTGTVSVIEAFVLFLALLALTFVAISYTNRMAFWYMVSSLPLGFLYPQMKHWTWWPQFWLGVGGSWGCIVAWASLAGSEFTPLTILLLQVLTASTISWIIMLDTMYGAQNRDDDMKVGIKLTARLFGPHIWGITAVFGAAFVALSVLAGLLNGNGTLYFLIGCCGVSLHIFWQLLSWNAEVVQSSLVVFVSNHYMGLFLFTGILLDYLST</sequence>
<evidence type="ECO:0000256" key="4">
    <source>
        <dbReference type="ARBA" id="ARBA00022679"/>
    </source>
</evidence>
<evidence type="ECO:0000256" key="2">
    <source>
        <dbReference type="ARBA" id="ARBA00004141"/>
    </source>
</evidence>
<comment type="subcellular location">
    <subcellularLocation>
        <location evidence="2">Membrane</location>
        <topology evidence="2">Multi-pass membrane protein</topology>
    </subcellularLocation>
</comment>
<dbReference type="InterPro" id="IPR000537">
    <property type="entry name" value="UbiA_prenyltransferase"/>
</dbReference>
<evidence type="ECO:0000256" key="7">
    <source>
        <dbReference type="ARBA" id="ARBA00023136"/>
    </source>
</evidence>
<feature type="transmembrane region" description="Helical" evidence="8">
    <location>
        <begin position="57"/>
        <end position="76"/>
    </location>
</feature>
<dbReference type="RefSeq" id="XP_007389777.1">
    <property type="nucleotide sequence ID" value="XM_007389715.1"/>
</dbReference>
<dbReference type="Proteomes" id="UP000008370">
    <property type="component" value="Unassembled WGS sequence"/>
</dbReference>
<proteinExistence type="inferred from homology"/>
<keyword evidence="7 8" id="KW-0472">Membrane</keyword>
<comment type="similarity">
    <text evidence="3">Belongs to the UbiA prenyltransferase family.</text>
</comment>
<dbReference type="GO" id="GO:0006744">
    <property type="term" value="P:ubiquinone biosynthetic process"/>
    <property type="evidence" value="ECO:0007669"/>
    <property type="project" value="TreeGrafter"/>
</dbReference>
<dbReference type="GeneID" id="18920477"/>
<evidence type="ECO:0000256" key="1">
    <source>
        <dbReference type="ARBA" id="ARBA00001946"/>
    </source>
</evidence>
<dbReference type="STRING" id="650164.K5VBN5"/>
<dbReference type="GO" id="GO:0016765">
    <property type="term" value="F:transferase activity, transferring alkyl or aryl (other than methyl) groups"/>
    <property type="evidence" value="ECO:0007669"/>
    <property type="project" value="InterPro"/>
</dbReference>
<accession>K5VBN5</accession>
<evidence type="ECO:0000313" key="9">
    <source>
        <dbReference type="EMBL" id="EKM60306.1"/>
    </source>
</evidence>
<feature type="transmembrane region" description="Helical" evidence="8">
    <location>
        <begin position="181"/>
        <end position="204"/>
    </location>
</feature>
<evidence type="ECO:0000256" key="3">
    <source>
        <dbReference type="ARBA" id="ARBA00005985"/>
    </source>
</evidence>
<dbReference type="KEGG" id="pco:PHACADRAFT_85003"/>
<dbReference type="Gene3D" id="1.10.357.140">
    <property type="entry name" value="UbiA prenyltransferase"/>
    <property type="match status" value="1"/>
</dbReference>
<keyword evidence="6 8" id="KW-1133">Transmembrane helix</keyword>
<dbReference type="InterPro" id="IPR039653">
    <property type="entry name" value="Prenyltransferase"/>
</dbReference>
<dbReference type="CDD" id="cd13959">
    <property type="entry name" value="PT_UbiA_COQ2"/>
    <property type="match status" value="1"/>
</dbReference>
<feature type="transmembrane region" description="Helical" evidence="8">
    <location>
        <begin position="30"/>
        <end position="50"/>
    </location>
</feature>
<dbReference type="AlphaFoldDB" id="K5VBN5"/>